<keyword evidence="2" id="KW-0808">Transferase</keyword>
<keyword evidence="2" id="KW-0235">DNA replication</keyword>
<dbReference type="PANTHER" id="PTHR10536">
    <property type="entry name" value="DNA PRIMASE SMALL SUBUNIT"/>
    <property type="match status" value="1"/>
</dbReference>
<name>A0A9Q0G544_9ROSI</name>
<reference evidence="4" key="1">
    <citation type="submission" date="2022-02" db="EMBL/GenBank/DDBJ databases">
        <authorList>
            <person name="Henning P.M."/>
            <person name="McCubbin A.G."/>
            <person name="Shore J.S."/>
        </authorList>
    </citation>
    <scope>NUCLEOTIDE SEQUENCE</scope>
    <source>
        <strain evidence="4">F60SS</strain>
        <tissue evidence="4">Leaves</tissue>
    </source>
</reference>
<dbReference type="GO" id="GO:0006269">
    <property type="term" value="P:DNA replication, synthesis of primer"/>
    <property type="evidence" value="ECO:0007669"/>
    <property type="project" value="UniProtKB-KW"/>
</dbReference>
<evidence type="ECO:0000256" key="2">
    <source>
        <dbReference type="RuleBase" id="RU003514"/>
    </source>
</evidence>
<sequence length="393" mass="43563">MILKSGSGDDDDDDGGGKTNVPQPVVIRIYLGYDIPASGRAEPFSFTTTTITIPPPPPPPPRSSLIVLTTAPFVLRGRNVVKDPSTFMDVGQSCCSGADVCLDCWPLMTVAIKVIDAALREDFGFNHILWVFSGRRGVHCWVCDGKARRLTNEQRAAIADYFRVYKGNENSGKKVSLAGPVLHPFLVRSYAEFLKDFFETKLLSSQNLLLTEERYEKILEMIPDNSVTSELRGKWQQNTRRSSAPKEDINLVRWAQLKSTLQSGKQKVSKHMNHLLKAPFCVHPKTGGYLDVLSVLEMNASAMEVGRVCVPIDPDNCDEFDPTRVPMLSQLLGELNIEGRTTDDGNVWDGTSLGKSISFFRSSFLQPLLKSCKHVLSYGGICLALQRLLLLVV</sequence>
<keyword evidence="5" id="KW-1185">Reference proteome</keyword>
<evidence type="ECO:0000313" key="5">
    <source>
        <dbReference type="Proteomes" id="UP001141552"/>
    </source>
</evidence>
<evidence type="ECO:0000256" key="3">
    <source>
        <dbReference type="SAM" id="MobiDB-lite"/>
    </source>
</evidence>
<dbReference type="GO" id="GO:0000428">
    <property type="term" value="C:DNA-directed RNA polymerase complex"/>
    <property type="evidence" value="ECO:0007669"/>
    <property type="project" value="UniProtKB-KW"/>
</dbReference>
<reference evidence="4" key="2">
    <citation type="journal article" date="2023" name="Plants (Basel)">
        <title>Annotation of the Turnera subulata (Passifloraceae) Draft Genome Reveals the S-Locus Evolved after the Divergence of Turneroideae from Passifloroideae in a Stepwise Manner.</title>
        <authorList>
            <person name="Henning P.M."/>
            <person name="Roalson E.H."/>
            <person name="Mir W."/>
            <person name="McCubbin A.G."/>
            <person name="Shore J.S."/>
        </authorList>
    </citation>
    <scope>NUCLEOTIDE SEQUENCE</scope>
    <source>
        <strain evidence="4">F60SS</strain>
    </source>
</reference>
<proteinExistence type="inferred from homology"/>
<organism evidence="4 5">
    <name type="scientific">Turnera subulata</name>
    <dbReference type="NCBI Taxonomy" id="218843"/>
    <lineage>
        <taxon>Eukaryota</taxon>
        <taxon>Viridiplantae</taxon>
        <taxon>Streptophyta</taxon>
        <taxon>Embryophyta</taxon>
        <taxon>Tracheophyta</taxon>
        <taxon>Spermatophyta</taxon>
        <taxon>Magnoliopsida</taxon>
        <taxon>eudicotyledons</taxon>
        <taxon>Gunneridae</taxon>
        <taxon>Pentapetalae</taxon>
        <taxon>rosids</taxon>
        <taxon>fabids</taxon>
        <taxon>Malpighiales</taxon>
        <taxon>Passifloraceae</taxon>
        <taxon>Turnera</taxon>
    </lineage>
</organism>
<keyword evidence="2" id="KW-0639">Primosome</keyword>
<dbReference type="Pfam" id="PF01896">
    <property type="entry name" value="DNA_primase_S"/>
    <property type="match status" value="1"/>
</dbReference>
<dbReference type="Proteomes" id="UP001141552">
    <property type="component" value="Unassembled WGS sequence"/>
</dbReference>
<dbReference type="Gene3D" id="3.90.920.10">
    <property type="entry name" value="DNA primase, PRIM domain"/>
    <property type="match status" value="2"/>
</dbReference>
<keyword evidence="2" id="KW-0804">Transcription</keyword>
<comment type="caution">
    <text evidence="4">The sequence shown here is derived from an EMBL/GenBank/DDBJ whole genome shotgun (WGS) entry which is preliminary data.</text>
</comment>
<keyword evidence="2" id="KW-0240">DNA-directed RNA polymerase</keyword>
<dbReference type="OrthoDB" id="19606at2759"/>
<gene>
    <name evidence="4" type="ORF">Tsubulata_001823</name>
</gene>
<comment type="similarity">
    <text evidence="1 2">Belongs to the eukaryotic-type primase small subunit family.</text>
</comment>
<dbReference type="EMBL" id="JAKUCV010002480">
    <property type="protein sequence ID" value="KAJ4842469.1"/>
    <property type="molecule type" value="Genomic_DNA"/>
</dbReference>
<dbReference type="EC" id="2.7.7.-" evidence="2"/>
<dbReference type="InterPro" id="IPR002755">
    <property type="entry name" value="DNA_primase_S"/>
</dbReference>
<dbReference type="GO" id="GO:0003899">
    <property type="term" value="F:DNA-directed RNA polymerase activity"/>
    <property type="evidence" value="ECO:0007669"/>
    <property type="project" value="InterPro"/>
</dbReference>
<evidence type="ECO:0000313" key="4">
    <source>
        <dbReference type="EMBL" id="KAJ4842469.1"/>
    </source>
</evidence>
<protein>
    <recommendedName>
        <fullName evidence="2">DNA primase</fullName>
        <ecNumber evidence="2">2.7.7.-</ecNumber>
    </recommendedName>
</protein>
<dbReference type="AlphaFoldDB" id="A0A9Q0G544"/>
<accession>A0A9Q0G544</accession>
<dbReference type="SUPFAM" id="SSF56747">
    <property type="entry name" value="Prim-pol domain"/>
    <property type="match status" value="1"/>
</dbReference>
<feature type="region of interest" description="Disordered" evidence="3">
    <location>
        <begin position="1"/>
        <end position="21"/>
    </location>
</feature>
<evidence type="ECO:0000256" key="1">
    <source>
        <dbReference type="ARBA" id="ARBA00009762"/>
    </source>
</evidence>